<evidence type="ECO:0000256" key="8">
    <source>
        <dbReference type="ARBA" id="ARBA00023170"/>
    </source>
</evidence>
<dbReference type="RefSeq" id="WP_014435418.1">
    <property type="nucleotide sequence ID" value="NC_017080.1"/>
</dbReference>
<proteinExistence type="inferred from homology"/>
<feature type="domain" description="SRP54-type proteins GTP-binding" evidence="11">
    <location>
        <begin position="283"/>
        <end position="296"/>
    </location>
</feature>
<dbReference type="CDD" id="cd17874">
    <property type="entry name" value="FtsY"/>
    <property type="match status" value="1"/>
</dbReference>
<dbReference type="InterPro" id="IPR004390">
    <property type="entry name" value="SR_rcpt_FtsY"/>
</dbReference>
<dbReference type="STRING" id="1142394.PSMK_00390"/>
<dbReference type="AlphaFoldDB" id="I0IAB0"/>
<dbReference type="GO" id="GO:0051301">
    <property type="term" value="P:cell division"/>
    <property type="evidence" value="ECO:0007669"/>
    <property type="project" value="UniProtKB-KW"/>
</dbReference>
<dbReference type="GO" id="GO:0006614">
    <property type="term" value="P:SRP-dependent cotranslational protein targeting to membrane"/>
    <property type="evidence" value="ECO:0007669"/>
    <property type="project" value="InterPro"/>
</dbReference>
<keyword evidence="13" id="KW-1185">Reference proteome</keyword>
<evidence type="ECO:0000256" key="10">
    <source>
        <dbReference type="HAMAP-Rule" id="MF_00920"/>
    </source>
</evidence>
<dbReference type="SUPFAM" id="SSF52540">
    <property type="entry name" value="P-loop containing nucleoside triphosphate hydrolases"/>
    <property type="match status" value="1"/>
</dbReference>
<dbReference type="InterPro" id="IPR000897">
    <property type="entry name" value="SRP54_GTPase_dom"/>
</dbReference>
<dbReference type="PANTHER" id="PTHR43134:SF1">
    <property type="entry name" value="SIGNAL RECOGNITION PARTICLE RECEPTOR SUBUNIT ALPHA"/>
    <property type="match status" value="1"/>
</dbReference>
<keyword evidence="3 10" id="KW-0963">Cytoplasm</keyword>
<protein>
    <recommendedName>
        <fullName evidence="10">Signal recognition particle receptor FtsY</fullName>
        <shortName evidence="10">SRP receptor</shortName>
        <ecNumber evidence="10">3.6.5.4</ecNumber>
    </recommendedName>
</protein>
<dbReference type="InterPro" id="IPR042101">
    <property type="entry name" value="SRP54_N_sf"/>
</dbReference>
<dbReference type="PANTHER" id="PTHR43134">
    <property type="entry name" value="SIGNAL RECOGNITION PARTICLE RECEPTOR SUBUNIT ALPHA"/>
    <property type="match status" value="1"/>
</dbReference>
<dbReference type="KEGG" id="phm:PSMK_00390"/>
<keyword evidence="7 10" id="KW-0472">Membrane</keyword>
<evidence type="ECO:0000313" key="12">
    <source>
        <dbReference type="EMBL" id="BAM02198.1"/>
    </source>
</evidence>
<dbReference type="SMART" id="SM00382">
    <property type="entry name" value="AAA"/>
    <property type="match status" value="1"/>
</dbReference>
<dbReference type="Pfam" id="PF00448">
    <property type="entry name" value="SRP54"/>
    <property type="match status" value="1"/>
</dbReference>
<evidence type="ECO:0000256" key="2">
    <source>
        <dbReference type="ARBA" id="ARBA00022475"/>
    </source>
</evidence>
<comment type="similarity">
    <text evidence="10">Belongs to the GTP-binding SRP family. FtsY subfamily.</text>
</comment>
<dbReference type="Proteomes" id="UP000007881">
    <property type="component" value="Chromosome"/>
</dbReference>
<name>I0IAB0_PHYMF</name>
<dbReference type="GO" id="GO:0005737">
    <property type="term" value="C:cytoplasm"/>
    <property type="evidence" value="ECO:0007669"/>
    <property type="project" value="UniProtKB-SubCell"/>
</dbReference>
<dbReference type="GO" id="GO:0005047">
    <property type="term" value="F:signal recognition particle binding"/>
    <property type="evidence" value="ECO:0007669"/>
    <property type="project" value="TreeGrafter"/>
</dbReference>
<reference evidence="12 13" key="1">
    <citation type="submission" date="2012-02" db="EMBL/GenBank/DDBJ databases">
        <title>Complete genome sequence of Phycisphaera mikurensis NBRC 102666.</title>
        <authorList>
            <person name="Ankai A."/>
            <person name="Hosoyama A."/>
            <person name="Terui Y."/>
            <person name="Sekine M."/>
            <person name="Fukai R."/>
            <person name="Kato Y."/>
            <person name="Nakamura S."/>
            <person name="Yamada-Narita S."/>
            <person name="Kawakoshi A."/>
            <person name="Fukunaga Y."/>
            <person name="Yamazaki S."/>
            <person name="Fujita N."/>
        </authorList>
    </citation>
    <scope>NUCLEOTIDE SEQUENCE [LARGE SCALE GENOMIC DNA]</scope>
    <source>
        <strain evidence="13">NBRC 102666 / KCTC 22515 / FYK2301M01</strain>
    </source>
</reference>
<evidence type="ECO:0000259" key="11">
    <source>
        <dbReference type="PROSITE" id="PS00300"/>
    </source>
</evidence>
<dbReference type="InterPro" id="IPR013822">
    <property type="entry name" value="Signal_recog_particl_SRP54_hlx"/>
</dbReference>
<comment type="subcellular location">
    <subcellularLocation>
        <location evidence="10">Cell inner membrane</location>
        <topology evidence="10">Peripheral membrane protein</topology>
        <orientation evidence="10">Cytoplasmic side</orientation>
    </subcellularLocation>
    <subcellularLocation>
        <location evidence="10">Cytoplasm</location>
    </subcellularLocation>
    <subcellularLocation>
        <location evidence="1">Cell membrane</location>
        <topology evidence="1">Peripheral membrane protein</topology>
        <orientation evidence="1">Cytoplasmic side</orientation>
    </subcellularLocation>
</comment>
<keyword evidence="8 10" id="KW-0675">Receptor</keyword>
<keyword evidence="2 10" id="KW-1003">Cell membrane</keyword>
<evidence type="ECO:0000256" key="7">
    <source>
        <dbReference type="ARBA" id="ARBA00023136"/>
    </source>
</evidence>
<keyword evidence="12" id="KW-0131">Cell cycle</keyword>
<dbReference type="SMART" id="SM00963">
    <property type="entry name" value="SRP54_N"/>
    <property type="match status" value="1"/>
</dbReference>
<dbReference type="NCBIfam" id="TIGR00064">
    <property type="entry name" value="ftsY"/>
    <property type="match status" value="1"/>
</dbReference>
<sequence length="310" mass="32261">MALFRSVVDTLKKGLSRGGAGSATGGAIKRVLLGKPLSKAVLRDLEKALISADVGVKTAIELRKDLEAMWERGEVATGDEALPMLKEQLVAYFPDEDRTLAAAAPGAGPTVILVAGINGAGKTTSIAKLCKVLRDREQTVLLAACDTFRAAAVEQLGVWAERLGVQVVRGSQGGDPAAVAFDAAAAAVARGVDVLLLDTAGRLHTQKPLMDQLSKIRRVVAKQIPGAPHEVLLVIDATTGQNGVNQARVFSEATEVTGIFLTKLDGSAKGGIVVAIREALNLPVKFVGLGETPADVAPFEPAAFVEALFS</sequence>
<keyword evidence="6 10" id="KW-0342">GTP-binding</keyword>
<dbReference type="InterPro" id="IPR027417">
    <property type="entry name" value="P-loop_NTPase"/>
</dbReference>
<accession>I0IAB0</accession>
<comment type="function">
    <text evidence="10">Involved in targeting and insertion of nascent membrane proteins into the cytoplasmic membrane. Acts as a receptor for the complex formed by the signal recognition particle (SRP) and the ribosome-nascent chain (RNC).</text>
</comment>
<dbReference type="HAMAP" id="MF_00920">
    <property type="entry name" value="FtsY"/>
    <property type="match status" value="1"/>
</dbReference>
<dbReference type="HOGENOM" id="CLU_009301_3_4_0"/>
<dbReference type="InterPro" id="IPR036225">
    <property type="entry name" value="SRP/SRP_N"/>
</dbReference>
<dbReference type="SUPFAM" id="SSF47364">
    <property type="entry name" value="Domain of the SRP/SRP receptor G-proteins"/>
    <property type="match status" value="1"/>
</dbReference>
<dbReference type="PROSITE" id="PS00300">
    <property type="entry name" value="SRP54"/>
    <property type="match status" value="1"/>
</dbReference>
<organism evidence="12 13">
    <name type="scientific">Phycisphaera mikurensis (strain NBRC 102666 / KCTC 22515 / FYK2301M01)</name>
    <dbReference type="NCBI Taxonomy" id="1142394"/>
    <lineage>
        <taxon>Bacteria</taxon>
        <taxon>Pseudomonadati</taxon>
        <taxon>Planctomycetota</taxon>
        <taxon>Phycisphaerae</taxon>
        <taxon>Phycisphaerales</taxon>
        <taxon>Phycisphaeraceae</taxon>
        <taxon>Phycisphaera</taxon>
    </lineage>
</organism>
<dbReference type="Pfam" id="PF02881">
    <property type="entry name" value="SRP54_N"/>
    <property type="match status" value="1"/>
</dbReference>
<dbReference type="GO" id="GO:0005886">
    <property type="term" value="C:plasma membrane"/>
    <property type="evidence" value="ECO:0007669"/>
    <property type="project" value="UniProtKB-SubCell"/>
</dbReference>
<evidence type="ECO:0000256" key="9">
    <source>
        <dbReference type="ARBA" id="ARBA00048027"/>
    </source>
</evidence>
<feature type="binding site" evidence="10">
    <location>
        <begin position="262"/>
        <end position="265"/>
    </location>
    <ligand>
        <name>GTP</name>
        <dbReference type="ChEBI" id="CHEBI:37565"/>
    </ligand>
</feature>
<keyword evidence="5 10" id="KW-0378">Hydrolase</keyword>
<evidence type="ECO:0000256" key="3">
    <source>
        <dbReference type="ARBA" id="ARBA00022490"/>
    </source>
</evidence>
<keyword evidence="10" id="KW-0997">Cell inner membrane</keyword>
<dbReference type="GO" id="GO:0005525">
    <property type="term" value="F:GTP binding"/>
    <property type="evidence" value="ECO:0007669"/>
    <property type="project" value="UniProtKB-UniRule"/>
</dbReference>
<comment type="subunit">
    <text evidence="10">Part of the signal recognition particle protein translocation system, which is composed of SRP and FtsY.</text>
</comment>
<evidence type="ECO:0000256" key="6">
    <source>
        <dbReference type="ARBA" id="ARBA00023134"/>
    </source>
</evidence>
<dbReference type="GO" id="GO:0003924">
    <property type="term" value="F:GTPase activity"/>
    <property type="evidence" value="ECO:0007669"/>
    <property type="project" value="UniProtKB-UniRule"/>
</dbReference>
<evidence type="ECO:0000256" key="4">
    <source>
        <dbReference type="ARBA" id="ARBA00022741"/>
    </source>
</evidence>
<dbReference type="Gene3D" id="1.20.120.140">
    <property type="entry name" value="Signal recognition particle SRP54, nucleotide-binding domain"/>
    <property type="match status" value="1"/>
</dbReference>
<keyword evidence="4 10" id="KW-0547">Nucleotide-binding</keyword>
<dbReference type="Gene3D" id="3.40.50.300">
    <property type="entry name" value="P-loop containing nucleotide triphosphate hydrolases"/>
    <property type="match status" value="1"/>
</dbReference>
<dbReference type="InterPro" id="IPR003593">
    <property type="entry name" value="AAA+_ATPase"/>
</dbReference>
<evidence type="ECO:0000256" key="5">
    <source>
        <dbReference type="ARBA" id="ARBA00022801"/>
    </source>
</evidence>
<comment type="catalytic activity">
    <reaction evidence="9 10">
        <text>GTP + H2O = GDP + phosphate + H(+)</text>
        <dbReference type="Rhea" id="RHEA:19669"/>
        <dbReference type="ChEBI" id="CHEBI:15377"/>
        <dbReference type="ChEBI" id="CHEBI:15378"/>
        <dbReference type="ChEBI" id="CHEBI:37565"/>
        <dbReference type="ChEBI" id="CHEBI:43474"/>
        <dbReference type="ChEBI" id="CHEBI:58189"/>
        <dbReference type="EC" id="3.6.5.4"/>
    </reaction>
</comment>
<feature type="binding site" evidence="10">
    <location>
        <begin position="198"/>
        <end position="202"/>
    </location>
    <ligand>
        <name>GTP</name>
        <dbReference type="ChEBI" id="CHEBI:37565"/>
    </ligand>
</feature>
<dbReference type="EC" id="3.6.5.4" evidence="10"/>
<evidence type="ECO:0000256" key="1">
    <source>
        <dbReference type="ARBA" id="ARBA00004413"/>
    </source>
</evidence>
<dbReference type="SMART" id="SM00962">
    <property type="entry name" value="SRP54"/>
    <property type="match status" value="1"/>
</dbReference>
<dbReference type="FunFam" id="3.40.50.300:FF:000053">
    <property type="entry name" value="Signal recognition particle receptor FtsY"/>
    <property type="match status" value="1"/>
</dbReference>
<feature type="binding site" evidence="10">
    <location>
        <begin position="116"/>
        <end position="123"/>
    </location>
    <ligand>
        <name>GTP</name>
        <dbReference type="ChEBI" id="CHEBI:37565"/>
    </ligand>
</feature>
<evidence type="ECO:0000313" key="13">
    <source>
        <dbReference type="Proteomes" id="UP000007881"/>
    </source>
</evidence>
<dbReference type="eggNOG" id="COG0552">
    <property type="taxonomic scope" value="Bacteria"/>
</dbReference>
<keyword evidence="12" id="KW-0132">Cell division</keyword>
<dbReference type="EMBL" id="AP012338">
    <property type="protein sequence ID" value="BAM02198.1"/>
    <property type="molecule type" value="Genomic_DNA"/>
</dbReference>
<gene>
    <name evidence="10 12" type="primary">ftsY</name>
    <name evidence="12" type="ordered locus">PSMK_00390</name>
</gene>